<evidence type="ECO:0000256" key="6">
    <source>
        <dbReference type="ARBA" id="ARBA00022801"/>
    </source>
</evidence>
<dbReference type="EMBL" id="JBHTCM010000008">
    <property type="protein sequence ID" value="MFC7332976.1"/>
    <property type="molecule type" value="Genomic_DNA"/>
</dbReference>
<keyword evidence="8" id="KW-0460">Magnesium</keyword>
<evidence type="ECO:0000313" key="13">
    <source>
        <dbReference type="Proteomes" id="UP001596456"/>
    </source>
</evidence>
<dbReference type="SMART" id="SM00358">
    <property type="entry name" value="DSRM"/>
    <property type="match status" value="1"/>
</dbReference>
<comment type="subunit">
    <text evidence="8">Homodimer.</text>
</comment>
<comment type="function">
    <text evidence="8">Digests double-stranded RNA. Involved in the processing of primary rRNA transcript to yield the immediate precursors to the large and small rRNAs (23S and 16S). Processes some mRNAs, and tRNAs when they are encoded in the rRNA operon. Processes pre-crRNA and tracrRNA of type II CRISPR loci if present in the organism.</text>
</comment>
<reference evidence="13" key="1">
    <citation type="journal article" date="2019" name="Int. J. Syst. Evol. Microbiol.">
        <title>The Global Catalogue of Microorganisms (GCM) 10K type strain sequencing project: providing services to taxonomists for standard genome sequencing and annotation.</title>
        <authorList>
            <consortium name="The Broad Institute Genomics Platform"/>
            <consortium name="The Broad Institute Genome Sequencing Center for Infectious Disease"/>
            <person name="Wu L."/>
            <person name="Ma J."/>
        </authorList>
    </citation>
    <scope>NUCLEOTIDE SEQUENCE [LARGE SCALE GENOMIC DNA]</scope>
    <source>
        <strain evidence="13">CGMCC 1.16275</strain>
    </source>
</reference>
<dbReference type="Gene3D" id="3.30.160.20">
    <property type="match status" value="1"/>
</dbReference>
<keyword evidence="8" id="KW-0963">Cytoplasm</keyword>
<evidence type="ECO:0000256" key="4">
    <source>
        <dbReference type="ARBA" id="ARBA00022722"/>
    </source>
</evidence>
<dbReference type="Gene3D" id="1.10.1520.10">
    <property type="entry name" value="Ribonuclease III domain"/>
    <property type="match status" value="1"/>
</dbReference>
<evidence type="ECO:0000259" key="10">
    <source>
        <dbReference type="PROSITE" id="PS50137"/>
    </source>
</evidence>
<sequence length="236" mass="25494">MTTHDCDSPPLSELETGLGYHFRHRDLLVQALTHPSLGGVERNAGRGYERLEFLGDRVLGLVIAEWLLERFPAEAEGALARRHTALVRAEALTVVAEGIGLGPFLRLAPSERDSGGQAKPAILADACEAVIGAIFQDGGLDPARMLIRTRWTPLIEADLSPPQDPKTALQEWALGRGRPLPAYETLSREGPDHAPVFRVRVRVEGAEPATATGPSKRAAEKAAAEALLRQIRTPKG</sequence>
<evidence type="ECO:0000259" key="11">
    <source>
        <dbReference type="PROSITE" id="PS50142"/>
    </source>
</evidence>
<comment type="cofactor">
    <cofactor evidence="8">
        <name>Mg(2+)</name>
        <dbReference type="ChEBI" id="CHEBI:18420"/>
    </cofactor>
</comment>
<evidence type="ECO:0000256" key="3">
    <source>
        <dbReference type="ARBA" id="ARBA00022664"/>
    </source>
</evidence>
<dbReference type="HAMAP" id="MF_00104">
    <property type="entry name" value="RNase_III"/>
    <property type="match status" value="1"/>
</dbReference>
<dbReference type="PANTHER" id="PTHR11207:SF0">
    <property type="entry name" value="RIBONUCLEASE 3"/>
    <property type="match status" value="1"/>
</dbReference>
<dbReference type="NCBIfam" id="TIGR02191">
    <property type="entry name" value="RNaseIII"/>
    <property type="match status" value="1"/>
</dbReference>
<keyword evidence="7 8" id="KW-0694">RNA-binding</keyword>
<keyword evidence="5 8" id="KW-0255">Endonuclease</keyword>
<dbReference type="InterPro" id="IPR036389">
    <property type="entry name" value="RNase_III_sf"/>
</dbReference>
<feature type="domain" description="RNase III" evidence="11">
    <location>
        <begin position="11"/>
        <end position="139"/>
    </location>
</feature>
<evidence type="ECO:0000256" key="1">
    <source>
        <dbReference type="ARBA" id="ARBA00000109"/>
    </source>
</evidence>
<evidence type="ECO:0000256" key="5">
    <source>
        <dbReference type="ARBA" id="ARBA00022759"/>
    </source>
</evidence>
<dbReference type="EC" id="3.1.26.3" evidence="8"/>
<dbReference type="SUPFAM" id="SSF69065">
    <property type="entry name" value="RNase III domain-like"/>
    <property type="match status" value="1"/>
</dbReference>
<keyword evidence="6 8" id="KW-0378">Hydrolase</keyword>
<keyword evidence="8" id="KW-0699">rRNA-binding</keyword>
<evidence type="ECO:0000256" key="9">
    <source>
        <dbReference type="SAM" id="MobiDB-lite"/>
    </source>
</evidence>
<dbReference type="GO" id="GO:0004525">
    <property type="term" value="F:ribonuclease III activity"/>
    <property type="evidence" value="ECO:0007669"/>
    <property type="project" value="UniProtKB-EC"/>
</dbReference>
<keyword evidence="13" id="KW-1185">Reference proteome</keyword>
<comment type="similarity">
    <text evidence="2">Belongs to the ribonuclease III family.</text>
</comment>
<name>A0ABW2KUW3_9PROT</name>
<evidence type="ECO:0000256" key="8">
    <source>
        <dbReference type="HAMAP-Rule" id="MF_00104"/>
    </source>
</evidence>
<comment type="catalytic activity">
    <reaction evidence="1 8">
        <text>Endonucleolytic cleavage to 5'-phosphomonoester.</text>
        <dbReference type="EC" id="3.1.26.3"/>
    </reaction>
</comment>
<feature type="binding site" evidence="8">
    <location>
        <position position="52"/>
    </location>
    <ligand>
        <name>Mg(2+)</name>
        <dbReference type="ChEBI" id="CHEBI:18420"/>
    </ligand>
</feature>
<dbReference type="CDD" id="cd10845">
    <property type="entry name" value="DSRM_RNAse_III_family"/>
    <property type="match status" value="1"/>
</dbReference>
<feature type="active site" evidence="8">
    <location>
        <position position="56"/>
    </location>
</feature>
<comment type="caution">
    <text evidence="12">The sequence shown here is derived from an EMBL/GenBank/DDBJ whole genome shotgun (WGS) entry which is preliminary data.</text>
</comment>
<dbReference type="InterPro" id="IPR014720">
    <property type="entry name" value="dsRBD_dom"/>
</dbReference>
<feature type="domain" description="DRBM" evidence="10">
    <location>
        <begin position="164"/>
        <end position="233"/>
    </location>
</feature>
<dbReference type="InterPro" id="IPR000999">
    <property type="entry name" value="RNase_III_dom"/>
</dbReference>
<feature type="region of interest" description="Disordered" evidence="9">
    <location>
        <begin position="205"/>
        <end position="224"/>
    </location>
</feature>
<accession>A0ABW2KUW3</accession>
<dbReference type="SUPFAM" id="SSF54768">
    <property type="entry name" value="dsRNA-binding domain-like"/>
    <property type="match status" value="1"/>
</dbReference>
<keyword evidence="8" id="KW-0698">rRNA processing</keyword>
<dbReference type="PROSITE" id="PS00517">
    <property type="entry name" value="RNASE_3_1"/>
    <property type="match status" value="1"/>
</dbReference>
<keyword evidence="3 8" id="KW-0507">mRNA processing</keyword>
<gene>
    <name evidence="8 12" type="primary">rnc</name>
    <name evidence="12" type="ORF">ACFQPS_07350</name>
</gene>
<comment type="subcellular location">
    <subcellularLocation>
        <location evidence="8">Cytoplasm</location>
    </subcellularLocation>
</comment>
<dbReference type="Pfam" id="PF14622">
    <property type="entry name" value="Ribonucleas_3_3"/>
    <property type="match status" value="1"/>
</dbReference>
<evidence type="ECO:0000313" key="12">
    <source>
        <dbReference type="EMBL" id="MFC7332976.1"/>
    </source>
</evidence>
<organism evidence="12 13">
    <name type="scientific">Rhodocista pekingensis</name>
    <dbReference type="NCBI Taxonomy" id="201185"/>
    <lineage>
        <taxon>Bacteria</taxon>
        <taxon>Pseudomonadati</taxon>
        <taxon>Pseudomonadota</taxon>
        <taxon>Alphaproteobacteria</taxon>
        <taxon>Rhodospirillales</taxon>
        <taxon>Azospirillaceae</taxon>
        <taxon>Rhodocista</taxon>
    </lineage>
</organism>
<dbReference type="Pfam" id="PF00035">
    <property type="entry name" value="dsrm"/>
    <property type="match status" value="1"/>
</dbReference>
<dbReference type="CDD" id="cd00593">
    <property type="entry name" value="RIBOc"/>
    <property type="match status" value="1"/>
</dbReference>
<evidence type="ECO:0000256" key="2">
    <source>
        <dbReference type="ARBA" id="ARBA00010183"/>
    </source>
</evidence>
<keyword evidence="8" id="KW-0819">tRNA processing</keyword>
<dbReference type="Proteomes" id="UP001596456">
    <property type="component" value="Unassembled WGS sequence"/>
</dbReference>
<keyword evidence="8" id="KW-0479">Metal-binding</keyword>
<feature type="active site" evidence="8">
    <location>
        <position position="128"/>
    </location>
</feature>
<feature type="binding site" evidence="8">
    <location>
        <position position="128"/>
    </location>
    <ligand>
        <name>Mg(2+)</name>
        <dbReference type="ChEBI" id="CHEBI:18420"/>
    </ligand>
</feature>
<dbReference type="RefSeq" id="WP_377357762.1">
    <property type="nucleotide sequence ID" value="NZ_JBHTCM010000008.1"/>
</dbReference>
<evidence type="ECO:0000256" key="7">
    <source>
        <dbReference type="ARBA" id="ARBA00022884"/>
    </source>
</evidence>
<dbReference type="SMART" id="SM00535">
    <property type="entry name" value="RIBOc"/>
    <property type="match status" value="1"/>
</dbReference>
<keyword evidence="4 8" id="KW-0540">Nuclease</keyword>
<dbReference type="PROSITE" id="PS50137">
    <property type="entry name" value="DS_RBD"/>
    <property type="match status" value="1"/>
</dbReference>
<dbReference type="PROSITE" id="PS50142">
    <property type="entry name" value="RNASE_3_2"/>
    <property type="match status" value="1"/>
</dbReference>
<dbReference type="InterPro" id="IPR011907">
    <property type="entry name" value="RNase_III"/>
</dbReference>
<feature type="binding site" evidence="8">
    <location>
        <position position="125"/>
    </location>
    <ligand>
        <name>Mg(2+)</name>
        <dbReference type="ChEBI" id="CHEBI:18420"/>
    </ligand>
</feature>
<proteinExistence type="inferred from homology"/>
<protein>
    <recommendedName>
        <fullName evidence="8">Ribonuclease 3</fullName>
        <ecNumber evidence="8">3.1.26.3</ecNumber>
    </recommendedName>
    <alternativeName>
        <fullName evidence="8">Ribonuclease III</fullName>
        <shortName evidence="8">RNase III</shortName>
    </alternativeName>
</protein>
<dbReference type="PANTHER" id="PTHR11207">
    <property type="entry name" value="RIBONUCLEASE III"/>
    <property type="match status" value="1"/>
</dbReference>